<dbReference type="Gene3D" id="3.40.50.150">
    <property type="entry name" value="Vaccinia Virus protein VP39"/>
    <property type="match status" value="1"/>
</dbReference>
<accession>A0AAE3DQG1</accession>
<dbReference type="InterPro" id="IPR013217">
    <property type="entry name" value="Methyltransf_12"/>
</dbReference>
<comment type="caution">
    <text evidence="2">The sequence shown here is derived from an EMBL/GenBank/DDBJ whole genome shotgun (WGS) entry which is preliminary data.</text>
</comment>
<dbReference type="Proteomes" id="UP001197875">
    <property type="component" value="Unassembled WGS sequence"/>
</dbReference>
<reference evidence="2 3" key="1">
    <citation type="submission" date="2021-10" db="EMBL/GenBank/DDBJ databases">
        <title>Anaerobic single-cell dispensing facilitates the cultivation of human gut bacteria.</title>
        <authorList>
            <person name="Afrizal A."/>
        </authorList>
    </citation>
    <scope>NUCLEOTIDE SEQUENCE [LARGE SCALE GENOMIC DNA]</scope>
    <source>
        <strain evidence="2 3">CLA-AA-H277</strain>
    </source>
</reference>
<dbReference type="GO" id="GO:0008168">
    <property type="term" value="F:methyltransferase activity"/>
    <property type="evidence" value="ECO:0007669"/>
    <property type="project" value="UniProtKB-KW"/>
</dbReference>
<dbReference type="EMBL" id="JAJEPR010000003">
    <property type="protein sequence ID" value="MCC2188687.1"/>
    <property type="molecule type" value="Genomic_DNA"/>
</dbReference>
<proteinExistence type="predicted"/>
<gene>
    <name evidence="2" type="ORF">LKD71_02420</name>
</gene>
<dbReference type="SUPFAM" id="SSF53335">
    <property type="entry name" value="S-adenosyl-L-methionine-dependent methyltransferases"/>
    <property type="match status" value="1"/>
</dbReference>
<evidence type="ECO:0000259" key="1">
    <source>
        <dbReference type="Pfam" id="PF08242"/>
    </source>
</evidence>
<sequence length="309" mass="35321">MREKIGKITLDDTCYSGSDLYSDGPVEEELLEIAKSCHTPEEYNQVIAERKSWPVMYHFSHIRGNIVSWLPITKEDKVLEIGAGCGAITGALAKKAGSVTCVELSRQRSLVNAYRNEDCDNVTILLGAFEEVEKTLAEKYDYITFIGVFEYAACYTDNENPFSYMLQLVERHLAPGGKIVIAIENRLGLKYWAGCAEDHVGRFFEGLEGYPNTKDVHTFSKTELIRLFHEAGNFRPEFYYPYPDYKFPFSIYSDAYLPRKGDLKENICNYDQRRLLLFDESKVFDTLIDNGLFPEFSNSFLVLLGKEES</sequence>
<dbReference type="InterPro" id="IPR029063">
    <property type="entry name" value="SAM-dependent_MTases_sf"/>
</dbReference>
<dbReference type="Pfam" id="PF08242">
    <property type="entry name" value="Methyltransf_12"/>
    <property type="match status" value="1"/>
</dbReference>
<dbReference type="CDD" id="cd02440">
    <property type="entry name" value="AdoMet_MTases"/>
    <property type="match status" value="1"/>
</dbReference>
<evidence type="ECO:0000313" key="3">
    <source>
        <dbReference type="Proteomes" id="UP001197875"/>
    </source>
</evidence>
<keyword evidence="2" id="KW-0489">Methyltransferase</keyword>
<dbReference type="RefSeq" id="WP_227614200.1">
    <property type="nucleotide sequence ID" value="NZ_JAJEPR010000003.1"/>
</dbReference>
<organism evidence="2 3">
    <name type="scientific">Fusicatenibacter faecihominis</name>
    <dbReference type="NCBI Taxonomy" id="2881276"/>
    <lineage>
        <taxon>Bacteria</taxon>
        <taxon>Bacillati</taxon>
        <taxon>Bacillota</taxon>
        <taxon>Clostridia</taxon>
        <taxon>Lachnospirales</taxon>
        <taxon>Lachnospiraceae</taxon>
        <taxon>Fusicatenibacter</taxon>
    </lineage>
</organism>
<keyword evidence="2" id="KW-0808">Transferase</keyword>
<name>A0AAE3DQG1_9FIRM</name>
<feature type="domain" description="Methyltransferase type 12" evidence="1">
    <location>
        <begin position="79"/>
        <end position="179"/>
    </location>
</feature>
<protein>
    <submittedName>
        <fullName evidence="2">Class I SAM-dependent methyltransferase</fullName>
    </submittedName>
</protein>
<dbReference type="GO" id="GO:0032259">
    <property type="term" value="P:methylation"/>
    <property type="evidence" value="ECO:0007669"/>
    <property type="project" value="UniProtKB-KW"/>
</dbReference>
<evidence type="ECO:0000313" key="2">
    <source>
        <dbReference type="EMBL" id="MCC2188687.1"/>
    </source>
</evidence>
<dbReference type="AlphaFoldDB" id="A0AAE3DQG1"/>
<keyword evidence="3" id="KW-1185">Reference proteome</keyword>